<keyword evidence="3" id="KW-0288">FMN</keyword>
<dbReference type="SUPFAM" id="SSF51412">
    <property type="entry name" value="Inosine monophosphate dehydrogenase (IMPDH)"/>
    <property type="match status" value="1"/>
</dbReference>
<evidence type="ECO:0000313" key="7">
    <source>
        <dbReference type="Proteomes" id="UP000015524"/>
    </source>
</evidence>
<dbReference type="PANTHER" id="PTHR42747">
    <property type="entry name" value="NITRONATE MONOOXYGENASE-RELATED"/>
    <property type="match status" value="1"/>
</dbReference>
<dbReference type="CDD" id="cd04730">
    <property type="entry name" value="NPD_like"/>
    <property type="match status" value="1"/>
</dbReference>
<evidence type="ECO:0000256" key="4">
    <source>
        <dbReference type="ARBA" id="ARBA00023002"/>
    </source>
</evidence>
<evidence type="ECO:0000256" key="1">
    <source>
        <dbReference type="ARBA" id="ARBA00009881"/>
    </source>
</evidence>
<dbReference type="Gene3D" id="3.20.20.70">
    <property type="entry name" value="Aldolase class I"/>
    <property type="match status" value="1"/>
</dbReference>
<keyword evidence="2" id="KW-0285">Flavoprotein</keyword>
<comment type="caution">
    <text evidence="6">The sequence shown here is derived from an EMBL/GenBank/DDBJ whole genome shotgun (WGS) entry which is preliminary data.</text>
</comment>
<name>T0HGU2_9SPHN</name>
<dbReference type="AlphaFoldDB" id="T0HGU2"/>
<evidence type="ECO:0000313" key="6">
    <source>
        <dbReference type="EMBL" id="EQA96753.1"/>
    </source>
</evidence>
<dbReference type="Pfam" id="PF03060">
    <property type="entry name" value="NMO"/>
    <property type="match status" value="1"/>
</dbReference>
<dbReference type="eggNOG" id="COG2070">
    <property type="taxonomic scope" value="Bacteria"/>
</dbReference>
<gene>
    <name evidence="6" type="ORF">L485_21975</name>
</gene>
<reference evidence="6 7" key="1">
    <citation type="journal article" date="2013" name="Genome Announc.">
        <title>Draft Genome Sequence of a Hexachlorocyclohexane-Degrading Bacterium, Sphingobium baderi Strain LL03T.</title>
        <authorList>
            <person name="Kaur J."/>
            <person name="Verma H."/>
            <person name="Tripathi C."/>
            <person name="Khurana J.P."/>
            <person name="Lal R."/>
        </authorList>
    </citation>
    <scope>NUCLEOTIDE SEQUENCE [LARGE SCALE GENOMIC DNA]</scope>
    <source>
        <strain evidence="6 7">LL03</strain>
    </source>
</reference>
<dbReference type="EMBL" id="ATIB01000088">
    <property type="protein sequence ID" value="EQA96753.1"/>
    <property type="molecule type" value="Genomic_DNA"/>
</dbReference>
<accession>T0HGU2</accession>
<organism evidence="6 7">
    <name type="scientific">Sphingobium baderi LL03</name>
    <dbReference type="NCBI Taxonomy" id="1114964"/>
    <lineage>
        <taxon>Bacteria</taxon>
        <taxon>Pseudomonadati</taxon>
        <taxon>Pseudomonadota</taxon>
        <taxon>Alphaproteobacteria</taxon>
        <taxon>Sphingomonadales</taxon>
        <taxon>Sphingomonadaceae</taxon>
        <taxon>Sphingobium</taxon>
    </lineage>
</organism>
<proteinExistence type="inferred from homology"/>
<keyword evidence="4" id="KW-0560">Oxidoreductase</keyword>
<keyword evidence="7" id="KW-1185">Reference proteome</keyword>
<comment type="similarity">
    <text evidence="1">Belongs to the nitronate monooxygenase family. NMO class I subfamily.</text>
</comment>
<dbReference type="Proteomes" id="UP000015524">
    <property type="component" value="Unassembled WGS sequence"/>
</dbReference>
<dbReference type="PANTHER" id="PTHR42747:SF4">
    <property type="entry name" value="BLR1330 PROTEIN"/>
    <property type="match status" value="1"/>
</dbReference>
<evidence type="ECO:0000256" key="3">
    <source>
        <dbReference type="ARBA" id="ARBA00022643"/>
    </source>
</evidence>
<keyword evidence="5" id="KW-0503">Monooxygenase</keyword>
<dbReference type="GO" id="GO:0018580">
    <property type="term" value="F:nitronate monooxygenase activity"/>
    <property type="evidence" value="ECO:0007669"/>
    <property type="project" value="InterPro"/>
</dbReference>
<sequence>MSPSTWRKLIMADRQLVDELYRRLKIPVIVAPMFLISSPELVIAAARAGIMGAIPAPNARTIEELALWLPRIASETAAMGRDGMWAINMIVHKTYERFDAELDLICEYKPRIVITALGSPRRPLDRVHAYGGAVFCDVITPEQARKAVDAGADGLILVASGAGGHTGQYSPFALVEEVRGFWDGPLVLGGAIGHARAIQAALMLGADFAYMGTRFISTPESMVSDDNRSMLVRARMEDIVTTAAVTGVPSNWIRESLDAAGFTPEMIEVKKKIDFSNLHGDTKAWKTIWGAGHGVGSTRRIQCVADIVDELAEEACILAAKPLPFMSISQI</sequence>
<protein>
    <submittedName>
        <fullName evidence="6">Uncharacterized protein</fullName>
    </submittedName>
</protein>
<evidence type="ECO:0000256" key="2">
    <source>
        <dbReference type="ARBA" id="ARBA00022630"/>
    </source>
</evidence>
<dbReference type="InterPro" id="IPR004136">
    <property type="entry name" value="NMO"/>
</dbReference>
<dbReference type="InterPro" id="IPR013785">
    <property type="entry name" value="Aldolase_TIM"/>
</dbReference>
<evidence type="ECO:0000256" key="5">
    <source>
        <dbReference type="ARBA" id="ARBA00023033"/>
    </source>
</evidence>
<dbReference type="PATRIC" id="fig|1114964.3.peg.4308"/>